<dbReference type="InterPro" id="IPR007045">
    <property type="entry name" value="KduI"/>
</dbReference>
<evidence type="ECO:0000256" key="3">
    <source>
        <dbReference type="ARBA" id="ARBA00022723"/>
    </source>
</evidence>
<dbReference type="HAMAP" id="MF_00687">
    <property type="entry name" value="KduI"/>
    <property type="match status" value="1"/>
</dbReference>
<dbReference type="UniPathway" id="UPA00545">
    <property type="reaction ID" value="UER00826"/>
</dbReference>
<keyword evidence="5 6" id="KW-0413">Isomerase</keyword>
<dbReference type="InterPro" id="IPR027449">
    <property type="entry name" value="KduI_N"/>
</dbReference>
<dbReference type="AlphaFoldDB" id="A0A521BNB8"/>
<keyword evidence="4 6" id="KW-0862">Zinc</keyword>
<dbReference type="Gene3D" id="2.60.120.520">
    <property type="entry name" value="pectin degrading enzyme 5-keto 4- deoxyuronate isomerase, domain 1"/>
    <property type="match status" value="1"/>
</dbReference>
<comment type="pathway">
    <text evidence="6">Glycan metabolism; pectin degradation; 2-dehydro-3-deoxy-D-gluconate from pectin: step 4/5.</text>
</comment>
<dbReference type="EMBL" id="FXSZ01000002">
    <property type="protein sequence ID" value="SMO48638.1"/>
    <property type="molecule type" value="Genomic_DNA"/>
</dbReference>
<dbReference type="GO" id="GO:0008270">
    <property type="term" value="F:zinc ion binding"/>
    <property type="evidence" value="ECO:0007669"/>
    <property type="project" value="UniProtKB-UniRule"/>
</dbReference>
<protein>
    <recommendedName>
        <fullName evidence="6">4-deoxy-L-threo-5-hexosulose-uronate ketol-isomerase</fullName>
        <ecNumber evidence="6">5.3.1.17</ecNumber>
    </recommendedName>
    <alternativeName>
        <fullName evidence="6">5-keto-4-deoxyuronate isomerase</fullName>
    </alternativeName>
    <alternativeName>
        <fullName evidence="6">DKI isomerase</fullName>
    </alternativeName>
</protein>
<evidence type="ECO:0000256" key="4">
    <source>
        <dbReference type="ARBA" id="ARBA00022833"/>
    </source>
</evidence>
<comment type="function">
    <text evidence="6">Catalyzes the isomerization of 5-dehydro-4-deoxy-D-glucuronate to 3-deoxy-D-glycero-2,5-hexodiulosonate.</text>
</comment>
<dbReference type="InterPro" id="IPR014710">
    <property type="entry name" value="RmlC-like_jellyroll"/>
</dbReference>
<gene>
    <name evidence="6" type="primary">kduI</name>
    <name evidence="7" type="ORF">SAMN06265350_102372</name>
</gene>
<dbReference type="Proteomes" id="UP000315971">
    <property type="component" value="Unassembled WGS sequence"/>
</dbReference>
<dbReference type="NCBIfam" id="NF002091">
    <property type="entry name" value="PRK00924.1"/>
    <property type="match status" value="1"/>
</dbReference>
<dbReference type="SUPFAM" id="SSF51182">
    <property type="entry name" value="RmlC-like cupins"/>
    <property type="match status" value="1"/>
</dbReference>
<feature type="binding site" evidence="6">
    <location>
        <position position="218"/>
    </location>
    <ligand>
        <name>Zn(2+)</name>
        <dbReference type="ChEBI" id="CHEBI:29105"/>
    </ligand>
</feature>
<comment type="cofactor">
    <cofactor evidence="6">
        <name>Zn(2+)</name>
        <dbReference type="ChEBI" id="CHEBI:29105"/>
    </cofactor>
    <text evidence="6">Binds 1 zinc ion per subunit.</text>
</comment>
<dbReference type="PANTHER" id="PTHR38461">
    <property type="entry name" value="4-DEOXY-L-THREO-5-HEXOSULOSE-URONATE KETOL-ISOMERASE"/>
    <property type="match status" value="1"/>
</dbReference>
<dbReference type="PANTHER" id="PTHR38461:SF1">
    <property type="entry name" value="4-DEOXY-L-THREO-5-HEXOSULOSE-URONATE KETOL-ISOMERASE"/>
    <property type="match status" value="1"/>
</dbReference>
<dbReference type="CDD" id="cd20294">
    <property type="entry name" value="cupin_KduI_N"/>
    <property type="match status" value="1"/>
</dbReference>
<dbReference type="InterPro" id="IPR011051">
    <property type="entry name" value="RmlC_Cupin_sf"/>
</dbReference>
<feature type="binding site" evidence="6">
    <location>
        <position position="220"/>
    </location>
    <ligand>
        <name>Zn(2+)</name>
        <dbReference type="ChEBI" id="CHEBI:29105"/>
    </ligand>
</feature>
<name>A0A521BNB8_9SPHI</name>
<dbReference type="PIRSF" id="PIRSF006625">
    <property type="entry name" value="KduI"/>
    <property type="match status" value="1"/>
</dbReference>
<dbReference type="GO" id="GO:0042840">
    <property type="term" value="P:D-glucuronate catabolic process"/>
    <property type="evidence" value="ECO:0007669"/>
    <property type="project" value="TreeGrafter"/>
</dbReference>
<comment type="similarity">
    <text evidence="2 6">Belongs to the KduI family.</text>
</comment>
<dbReference type="Pfam" id="PF04962">
    <property type="entry name" value="KduI"/>
    <property type="match status" value="1"/>
</dbReference>
<dbReference type="GO" id="GO:0008697">
    <property type="term" value="F:4-deoxy-L-threo-5-hexosulose-uronate ketol-isomerase activity"/>
    <property type="evidence" value="ECO:0007669"/>
    <property type="project" value="UniProtKB-UniRule"/>
</dbReference>
<evidence type="ECO:0000313" key="7">
    <source>
        <dbReference type="EMBL" id="SMO48638.1"/>
    </source>
</evidence>
<keyword evidence="8" id="KW-1185">Reference proteome</keyword>
<dbReference type="GO" id="GO:0045490">
    <property type="term" value="P:pectin catabolic process"/>
    <property type="evidence" value="ECO:0007669"/>
    <property type="project" value="UniProtKB-UniRule"/>
</dbReference>
<proteinExistence type="inferred from homology"/>
<keyword evidence="3 6" id="KW-0479">Metal-binding</keyword>
<reference evidence="7 8" key="1">
    <citation type="submission" date="2017-05" db="EMBL/GenBank/DDBJ databases">
        <authorList>
            <person name="Varghese N."/>
            <person name="Submissions S."/>
        </authorList>
    </citation>
    <scope>NUCLEOTIDE SEQUENCE [LARGE SCALE GENOMIC DNA]</scope>
    <source>
        <strain evidence="7 8">DSM 21342</strain>
    </source>
</reference>
<accession>A0A521BNB8</accession>
<feature type="binding site" evidence="6">
    <location>
        <position position="267"/>
    </location>
    <ligand>
        <name>Zn(2+)</name>
        <dbReference type="ChEBI" id="CHEBI:29105"/>
    </ligand>
</feature>
<organism evidence="7 8">
    <name type="scientific">Solitalea koreensis</name>
    <dbReference type="NCBI Taxonomy" id="543615"/>
    <lineage>
        <taxon>Bacteria</taxon>
        <taxon>Pseudomonadati</taxon>
        <taxon>Bacteroidota</taxon>
        <taxon>Sphingobacteriia</taxon>
        <taxon>Sphingobacteriales</taxon>
        <taxon>Sphingobacteriaceae</taxon>
        <taxon>Solitalea</taxon>
    </lineage>
</organism>
<dbReference type="InterPro" id="IPR021120">
    <property type="entry name" value="KduI/IolB_isomerase"/>
</dbReference>
<comment type="catalytic activity">
    <reaction evidence="1 6">
        <text>5-dehydro-4-deoxy-D-glucuronate = 3-deoxy-D-glycero-2,5-hexodiulosonate</text>
        <dbReference type="Rhea" id="RHEA:23896"/>
        <dbReference type="ChEBI" id="CHEBI:17117"/>
        <dbReference type="ChEBI" id="CHEBI:29071"/>
        <dbReference type="EC" id="5.3.1.17"/>
    </reaction>
</comment>
<dbReference type="EC" id="5.3.1.17" evidence="6"/>
<evidence type="ECO:0000313" key="8">
    <source>
        <dbReference type="Proteomes" id="UP000315971"/>
    </source>
</evidence>
<dbReference type="CDD" id="cd20491">
    <property type="entry name" value="cupin_KduI_C"/>
    <property type="match status" value="1"/>
</dbReference>
<dbReference type="GO" id="GO:0019698">
    <property type="term" value="P:D-galacturonate catabolic process"/>
    <property type="evidence" value="ECO:0007669"/>
    <property type="project" value="TreeGrafter"/>
</dbReference>
<feature type="binding site" evidence="6">
    <location>
        <position position="225"/>
    </location>
    <ligand>
        <name>Zn(2+)</name>
        <dbReference type="ChEBI" id="CHEBI:29105"/>
    </ligand>
</feature>
<dbReference type="Gene3D" id="2.60.120.10">
    <property type="entry name" value="Jelly Rolls"/>
    <property type="match status" value="1"/>
</dbReference>
<sequence length="300" mass="34083">MMIFVPITTQLKTTNNYIDKMKNHFESRHALGPEEVKEMNTSQLRNKFLIEDLFKEDSVRMTLSHYDRYIAGGVMPVTKSLTISNPENLKAGYFLERRELGIINVAGKGTVIADGIAYELEYKEALYIGQGTKEIVFSSIDSKQPAKFYLNSAPAHRSFPTRKVSRTDAEVVELGSASSSNHRIINKLIVNSILPTCQLQMGMTELKSGSVWNTMPAHVHDRRMEVYFYFEVPEDQSVCHFMGEPEETRHIWIQNEQAVISPNWSIHSGAGTTNYTFIWGMAGENLDYGDMDHCAITELR</sequence>
<evidence type="ECO:0000256" key="1">
    <source>
        <dbReference type="ARBA" id="ARBA00000552"/>
    </source>
</evidence>
<evidence type="ECO:0000256" key="5">
    <source>
        <dbReference type="ARBA" id="ARBA00023235"/>
    </source>
</evidence>
<evidence type="ECO:0000256" key="6">
    <source>
        <dbReference type="HAMAP-Rule" id="MF_00687"/>
    </source>
</evidence>
<evidence type="ECO:0000256" key="2">
    <source>
        <dbReference type="ARBA" id="ARBA00008086"/>
    </source>
</evidence>